<organism evidence="4 5">
    <name type="scientific">Pseudonocardia tropica</name>
    <dbReference type="NCBI Taxonomy" id="681289"/>
    <lineage>
        <taxon>Bacteria</taxon>
        <taxon>Bacillati</taxon>
        <taxon>Actinomycetota</taxon>
        <taxon>Actinomycetes</taxon>
        <taxon>Pseudonocardiales</taxon>
        <taxon>Pseudonocardiaceae</taxon>
        <taxon>Pseudonocardia</taxon>
    </lineage>
</organism>
<dbReference type="PANTHER" id="PTHR43156:SF2">
    <property type="entry name" value="STAGE II SPORULATION PROTEIN E"/>
    <property type="match status" value="1"/>
</dbReference>
<dbReference type="Proteomes" id="UP001464923">
    <property type="component" value="Unassembled WGS sequence"/>
</dbReference>
<sequence length="448" mass="46056">MTEVPVQRPAPLHSVSTARRSAERLRAVDRAGLSADSDDRVLSDLCDVARELAGGGYATVSATDGVTSWICAASGDGPEAGTVEGAGGAVEHAVVDSGVPLVLDALPDAPADGDPAADTPGRPGSVCSVPVFGEAGHVVAALRVARTGSGEWTPRTVRLLTALARTLGAHLRMAGSMRVSQDLADRLGARLARSESQQQSLSDELGDSQRRTDLLESGLLPPVLPEIVGAEVAAVYVPGAVGEHVVGDFYDLFAVGERYCLVIGDVCGKGVQASQIAVVARYTIRGAAARDLEVGSIVASVDGTVRTMDERAMLTVVVVVLEHDPDGGLRAEIASAGHEPALVLRADGAVERYGTGGTMLGLPIPCRVATDVVRLGSGDALLLYTDGVTEARPVAGADLFGDDRLTDLFRTCAGLDAAGTVAAVHRGVSAYARGMTKDDTAIVALRVT</sequence>
<evidence type="ECO:0000256" key="1">
    <source>
        <dbReference type="ARBA" id="ARBA00022801"/>
    </source>
</evidence>
<dbReference type="Pfam" id="PF13185">
    <property type="entry name" value="GAF_2"/>
    <property type="match status" value="1"/>
</dbReference>
<evidence type="ECO:0000259" key="2">
    <source>
        <dbReference type="SMART" id="SM00065"/>
    </source>
</evidence>
<dbReference type="Gene3D" id="3.60.40.10">
    <property type="entry name" value="PPM-type phosphatase domain"/>
    <property type="match status" value="1"/>
</dbReference>
<dbReference type="InterPro" id="IPR029016">
    <property type="entry name" value="GAF-like_dom_sf"/>
</dbReference>
<accession>A0ABV1K119</accession>
<evidence type="ECO:0000259" key="3">
    <source>
        <dbReference type="SMART" id="SM00331"/>
    </source>
</evidence>
<dbReference type="RefSeq" id="WP_345643376.1">
    <property type="nucleotide sequence ID" value="NZ_BAABLY010000016.1"/>
</dbReference>
<keyword evidence="5" id="KW-1185">Reference proteome</keyword>
<dbReference type="SMART" id="SM00331">
    <property type="entry name" value="PP2C_SIG"/>
    <property type="match status" value="1"/>
</dbReference>
<dbReference type="SMART" id="SM00065">
    <property type="entry name" value="GAF"/>
    <property type="match status" value="1"/>
</dbReference>
<evidence type="ECO:0000313" key="5">
    <source>
        <dbReference type="Proteomes" id="UP001464923"/>
    </source>
</evidence>
<dbReference type="SUPFAM" id="SSF55781">
    <property type="entry name" value="GAF domain-like"/>
    <property type="match status" value="1"/>
</dbReference>
<dbReference type="EMBL" id="JBEDNP010000020">
    <property type="protein sequence ID" value="MEQ3541909.1"/>
    <property type="molecule type" value="Genomic_DNA"/>
</dbReference>
<name>A0ABV1K119_9PSEU</name>
<protein>
    <submittedName>
        <fullName evidence="4">GAF domain-containing SpoIIE family protein phosphatase</fullName>
    </submittedName>
</protein>
<reference evidence="4 5" key="1">
    <citation type="submission" date="2024-03" db="EMBL/GenBank/DDBJ databases">
        <title>Draft genome sequence of Pseudonocardia tropica JCM 19149.</title>
        <authorList>
            <person name="Butdee W."/>
            <person name="Duangmal K."/>
        </authorList>
    </citation>
    <scope>NUCLEOTIDE SEQUENCE [LARGE SCALE GENOMIC DNA]</scope>
    <source>
        <strain evidence="4 5">JCM 19149</strain>
    </source>
</reference>
<dbReference type="InterPro" id="IPR036457">
    <property type="entry name" value="PPM-type-like_dom_sf"/>
</dbReference>
<feature type="domain" description="GAF" evidence="2">
    <location>
        <begin position="41"/>
        <end position="181"/>
    </location>
</feature>
<proteinExistence type="predicted"/>
<dbReference type="InterPro" id="IPR001932">
    <property type="entry name" value="PPM-type_phosphatase-like_dom"/>
</dbReference>
<feature type="domain" description="PPM-type phosphatase" evidence="3">
    <location>
        <begin position="227"/>
        <end position="447"/>
    </location>
</feature>
<comment type="caution">
    <text evidence="4">The sequence shown here is derived from an EMBL/GenBank/DDBJ whole genome shotgun (WGS) entry which is preliminary data.</text>
</comment>
<dbReference type="PANTHER" id="PTHR43156">
    <property type="entry name" value="STAGE II SPORULATION PROTEIN E-RELATED"/>
    <property type="match status" value="1"/>
</dbReference>
<dbReference type="SUPFAM" id="SSF81606">
    <property type="entry name" value="PP2C-like"/>
    <property type="match status" value="1"/>
</dbReference>
<evidence type="ECO:0000313" key="4">
    <source>
        <dbReference type="EMBL" id="MEQ3541909.1"/>
    </source>
</evidence>
<dbReference type="InterPro" id="IPR052016">
    <property type="entry name" value="Bact_Sigma-Reg"/>
</dbReference>
<gene>
    <name evidence="4" type="ORF">WHI96_24150</name>
</gene>
<dbReference type="InterPro" id="IPR003018">
    <property type="entry name" value="GAF"/>
</dbReference>
<keyword evidence="1" id="KW-0378">Hydrolase</keyword>
<dbReference type="Gene3D" id="3.30.450.40">
    <property type="match status" value="1"/>
</dbReference>
<dbReference type="Pfam" id="PF07228">
    <property type="entry name" value="SpoIIE"/>
    <property type="match status" value="1"/>
</dbReference>